<protein>
    <recommendedName>
        <fullName evidence="4">ZZ-type domain-containing protein</fullName>
    </recommendedName>
</protein>
<dbReference type="InterPro" id="IPR043145">
    <property type="entry name" value="Znf_ZZ_sf"/>
</dbReference>
<dbReference type="SMART" id="SM00291">
    <property type="entry name" value="ZnF_ZZ"/>
    <property type="match status" value="2"/>
</dbReference>
<gene>
    <name evidence="5" type="ORF">SEMRO_3390_G347500.1</name>
</gene>
<accession>A0A9N8HZB1</accession>
<dbReference type="Proteomes" id="UP001153069">
    <property type="component" value="Unassembled WGS sequence"/>
</dbReference>
<evidence type="ECO:0000256" key="2">
    <source>
        <dbReference type="ARBA" id="ARBA00022771"/>
    </source>
</evidence>
<dbReference type="EMBL" id="CAICTM010003388">
    <property type="protein sequence ID" value="CAB9531282.1"/>
    <property type="molecule type" value="Genomic_DNA"/>
</dbReference>
<evidence type="ECO:0000256" key="3">
    <source>
        <dbReference type="ARBA" id="ARBA00022833"/>
    </source>
</evidence>
<dbReference type="AlphaFoldDB" id="A0A9N8HZB1"/>
<comment type="caution">
    <text evidence="5">The sequence shown here is derived from an EMBL/GenBank/DDBJ whole genome shotgun (WGS) entry which is preliminary data.</text>
</comment>
<dbReference type="InterPro" id="IPR000433">
    <property type="entry name" value="Znf_ZZ"/>
</dbReference>
<dbReference type="GO" id="GO:0008270">
    <property type="term" value="F:zinc ion binding"/>
    <property type="evidence" value="ECO:0007669"/>
    <property type="project" value="UniProtKB-KW"/>
</dbReference>
<dbReference type="Pfam" id="PF14033">
    <property type="entry name" value="DUF4246"/>
    <property type="match status" value="1"/>
</dbReference>
<keyword evidence="6" id="KW-1185">Reference proteome</keyword>
<dbReference type="InterPro" id="IPR025340">
    <property type="entry name" value="DUF4246"/>
</dbReference>
<name>A0A9N8HZB1_9STRA</name>
<keyword evidence="2" id="KW-0863">Zinc-finger</keyword>
<dbReference type="SUPFAM" id="SSF57850">
    <property type="entry name" value="RING/U-box"/>
    <property type="match status" value="1"/>
</dbReference>
<dbReference type="InterPro" id="IPR049192">
    <property type="entry name" value="DUF4246_C"/>
</dbReference>
<dbReference type="OrthoDB" id="411809at2759"/>
<sequence>MARTKQTAKQRVKERKQFLASNGIFGIADEPGDNTPQKDSRTRYGNAFYQQCTEMKTETSATTDSPRLKEGDTRPLSSGIYLWDWKQDSSCEYKVRGGFLGCTEFAFFANAAIVTTASAGSSSDHLVQLHLQECDNSSDSSNNNNDKRQFCAVLYTKDDVNSWEYHESPDQDLHFTKIPQCINPTIDSHQAAHGEPQQHGGIHSDVWTVQRPDLIPAVKPKLDKLAATTQDRPIPRYQMIIDPNQCERKGKWVPSEFDVTPEAKVKLVGGDRAHWMDTNLIDSVATPVLQAALPLLSKLKRPKLLLEQQRLQVAVKAQRIFLPPSTDEKNSEYIGLWHIDGQHEPVAAVILFYYHVAKDLRGGNMEFLDRKPMMVKTSFASSGGINQFNSTNVREMLRGNDNSRHANCSVPIEEEGTLLVFSNYQMVHRVLKMINQSTTSEASRDFVALFVMDPAAAPLVPARCHLAQQYVLQRTLEGLCLSNETIAHASSDGEQDESKKKQKLSQYLTDKPLQLVLEFAGIVPTIEARRSRRNQLLRSQLKPRGRIGFDQENCVYTTGNGCFTMIGWLDKALHRYMGVDEVDAENESYRSWGLNSPPEEVGRGLSETLSIPSNELAKTYRNQEKSMWCDFCEDDIGNLGYKCTDAECKDFNVCESCYTRSRRELEAKHTLESFRLDYMCGKCSIRIEGIRHHCTKCFDHEICDQCMDRYETEFLGGDHAFVPLRKDGTVEKSDHRYLYGLGDLSL</sequence>
<dbReference type="Pfam" id="PF00569">
    <property type="entry name" value="ZZ"/>
    <property type="match status" value="1"/>
</dbReference>
<evidence type="ECO:0000259" key="4">
    <source>
        <dbReference type="SMART" id="SM00291"/>
    </source>
</evidence>
<feature type="domain" description="ZZ-type" evidence="4">
    <location>
        <begin position="674"/>
        <end position="716"/>
    </location>
</feature>
<keyword evidence="3" id="KW-0862">Zinc</keyword>
<keyword evidence="1" id="KW-0479">Metal-binding</keyword>
<reference evidence="5" key="1">
    <citation type="submission" date="2020-06" db="EMBL/GenBank/DDBJ databases">
        <authorList>
            <consortium name="Plant Systems Biology data submission"/>
        </authorList>
    </citation>
    <scope>NUCLEOTIDE SEQUENCE</scope>
    <source>
        <strain evidence="5">D6</strain>
    </source>
</reference>
<feature type="domain" description="ZZ-type" evidence="4">
    <location>
        <begin position="623"/>
        <end position="668"/>
    </location>
</feature>
<organism evidence="5 6">
    <name type="scientific">Seminavis robusta</name>
    <dbReference type="NCBI Taxonomy" id="568900"/>
    <lineage>
        <taxon>Eukaryota</taxon>
        <taxon>Sar</taxon>
        <taxon>Stramenopiles</taxon>
        <taxon>Ochrophyta</taxon>
        <taxon>Bacillariophyta</taxon>
        <taxon>Bacillariophyceae</taxon>
        <taxon>Bacillariophycidae</taxon>
        <taxon>Naviculales</taxon>
        <taxon>Naviculaceae</taxon>
        <taxon>Seminavis</taxon>
    </lineage>
</organism>
<evidence type="ECO:0000256" key="1">
    <source>
        <dbReference type="ARBA" id="ARBA00022723"/>
    </source>
</evidence>
<evidence type="ECO:0000313" key="5">
    <source>
        <dbReference type="EMBL" id="CAB9531282.1"/>
    </source>
</evidence>
<dbReference type="PANTHER" id="PTHR33119">
    <property type="entry name" value="IFI3P"/>
    <property type="match status" value="1"/>
</dbReference>
<dbReference type="Gene3D" id="3.30.60.90">
    <property type="match status" value="1"/>
</dbReference>
<evidence type="ECO:0000313" key="6">
    <source>
        <dbReference type="Proteomes" id="UP001153069"/>
    </source>
</evidence>
<dbReference type="PANTHER" id="PTHR33119:SF1">
    <property type="entry name" value="FE2OG DIOXYGENASE DOMAIN-CONTAINING PROTEIN"/>
    <property type="match status" value="1"/>
</dbReference>
<proteinExistence type="predicted"/>